<keyword evidence="1" id="KW-1133">Transmembrane helix</keyword>
<evidence type="ECO:0000313" key="2">
    <source>
        <dbReference type="EMBL" id="MPM30224.1"/>
    </source>
</evidence>
<sequence length="174" mass="19718">MDDLYCARCGKQIIDGWVSKSGYCHPCASEIRAQREIEANQKEAHKKQMLKKYWWVILLVGITLLNSFIALTMPRTPDTLLDANGKLTTEGEIWFSIIAENAVKDGLKAPKTAEFDHGDDHYYVYSKVDTYGYSGTVTAENSFGVPLTGEYYVIFRCWGLEPDQYEIISVEIAD</sequence>
<name>A0A644YW23_9ZZZZ</name>
<organism evidence="2">
    <name type="scientific">bioreactor metagenome</name>
    <dbReference type="NCBI Taxonomy" id="1076179"/>
    <lineage>
        <taxon>unclassified sequences</taxon>
        <taxon>metagenomes</taxon>
        <taxon>ecological metagenomes</taxon>
    </lineage>
</organism>
<accession>A0A644YW23</accession>
<gene>
    <name evidence="2" type="ORF">SDC9_76772</name>
</gene>
<protein>
    <submittedName>
        <fullName evidence="2">Uncharacterized protein</fullName>
    </submittedName>
</protein>
<proteinExistence type="predicted"/>
<evidence type="ECO:0000256" key="1">
    <source>
        <dbReference type="SAM" id="Phobius"/>
    </source>
</evidence>
<keyword evidence="1" id="KW-0812">Transmembrane</keyword>
<dbReference type="EMBL" id="VSSQ01005730">
    <property type="protein sequence ID" value="MPM30224.1"/>
    <property type="molecule type" value="Genomic_DNA"/>
</dbReference>
<dbReference type="AlphaFoldDB" id="A0A644YW23"/>
<reference evidence="2" key="1">
    <citation type="submission" date="2019-08" db="EMBL/GenBank/DDBJ databases">
        <authorList>
            <person name="Kucharzyk K."/>
            <person name="Murdoch R.W."/>
            <person name="Higgins S."/>
            <person name="Loffler F."/>
        </authorList>
    </citation>
    <scope>NUCLEOTIDE SEQUENCE</scope>
</reference>
<comment type="caution">
    <text evidence="2">The sequence shown here is derived from an EMBL/GenBank/DDBJ whole genome shotgun (WGS) entry which is preliminary data.</text>
</comment>
<feature type="transmembrane region" description="Helical" evidence="1">
    <location>
        <begin position="53"/>
        <end position="73"/>
    </location>
</feature>
<keyword evidence="1" id="KW-0472">Membrane</keyword>